<comment type="similarity">
    <text evidence="4">Belongs to the TRAFAC class myosin-kinesin ATPase superfamily. Myosin family.</text>
</comment>
<dbReference type="GO" id="GO:0005524">
    <property type="term" value="F:ATP binding"/>
    <property type="evidence" value="ECO:0007669"/>
    <property type="project" value="UniProtKB-KW"/>
</dbReference>
<evidence type="ECO:0000256" key="3">
    <source>
        <dbReference type="ARBA" id="ARBA00023203"/>
    </source>
</evidence>
<protein>
    <recommendedName>
        <fullName evidence="5">Myosin motor domain-containing protein</fullName>
    </recommendedName>
</protein>
<evidence type="ECO:0000259" key="5">
    <source>
        <dbReference type="PROSITE" id="PS51456"/>
    </source>
</evidence>
<keyword evidence="1" id="KW-0547">Nucleotide-binding</keyword>
<dbReference type="PROSITE" id="PS51456">
    <property type="entry name" value="MYOSIN_MOTOR"/>
    <property type="match status" value="1"/>
</dbReference>
<dbReference type="GO" id="GO:0007015">
    <property type="term" value="P:actin filament organization"/>
    <property type="evidence" value="ECO:0007669"/>
    <property type="project" value="TreeGrafter"/>
</dbReference>
<feature type="domain" description="Myosin motor" evidence="5">
    <location>
        <begin position="1"/>
        <end position="466"/>
    </location>
</feature>
<proteinExistence type="inferred from homology"/>
<dbReference type="InterPro" id="IPR027417">
    <property type="entry name" value="P-loop_NTPase"/>
</dbReference>
<organism evidence="6 7">
    <name type="scientific">Rotaria magnacalcarata</name>
    <dbReference type="NCBI Taxonomy" id="392030"/>
    <lineage>
        <taxon>Eukaryota</taxon>
        <taxon>Metazoa</taxon>
        <taxon>Spiralia</taxon>
        <taxon>Gnathifera</taxon>
        <taxon>Rotifera</taxon>
        <taxon>Eurotatoria</taxon>
        <taxon>Bdelloidea</taxon>
        <taxon>Philodinida</taxon>
        <taxon>Philodinidae</taxon>
        <taxon>Rotaria</taxon>
    </lineage>
</organism>
<dbReference type="Gene3D" id="1.20.58.530">
    <property type="match status" value="1"/>
</dbReference>
<dbReference type="Proteomes" id="UP000663824">
    <property type="component" value="Unassembled WGS sequence"/>
</dbReference>
<dbReference type="GO" id="GO:0030139">
    <property type="term" value="C:endocytic vesicle"/>
    <property type="evidence" value="ECO:0007669"/>
    <property type="project" value="TreeGrafter"/>
</dbReference>
<dbReference type="PANTHER" id="PTHR13140:SF745">
    <property type="entry name" value="UNCONVENTIONAL MYOSIN-VI"/>
    <property type="match status" value="1"/>
</dbReference>
<comment type="caution">
    <text evidence="4">Lacks conserved residue(s) required for the propagation of feature annotation.</text>
</comment>
<dbReference type="PANTHER" id="PTHR13140">
    <property type="entry name" value="MYOSIN"/>
    <property type="match status" value="1"/>
</dbReference>
<evidence type="ECO:0000256" key="2">
    <source>
        <dbReference type="ARBA" id="ARBA00022840"/>
    </source>
</evidence>
<dbReference type="Gene3D" id="1.10.10.820">
    <property type="match status" value="1"/>
</dbReference>
<dbReference type="PRINTS" id="PR00193">
    <property type="entry name" value="MYOSINHEAVY"/>
</dbReference>
<comment type="caution">
    <text evidence="6">The sequence shown here is derived from an EMBL/GenBank/DDBJ whole genome shotgun (WGS) entry which is preliminary data.</text>
</comment>
<keyword evidence="2" id="KW-0067">ATP-binding</keyword>
<dbReference type="SMART" id="SM00242">
    <property type="entry name" value="MYSc"/>
    <property type="match status" value="1"/>
</dbReference>
<dbReference type="Gene3D" id="1.20.120.720">
    <property type="entry name" value="Myosin VI head, motor domain, U50 subdomain"/>
    <property type="match status" value="1"/>
</dbReference>
<gene>
    <name evidence="6" type="ORF">MBJ925_LOCUS4169</name>
</gene>
<evidence type="ECO:0000256" key="4">
    <source>
        <dbReference type="PROSITE-ProRule" id="PRU00782"/>
    </source>
</evidence>
<evidence type="ECO:0000313" key="7">
    <source>
        <dbReference type="Proteomes" id="UP000663824"/>
    </source>
</evidence>
<dbReference type="InterPro" id="IPR001609">
    <property type="entry name" value="Myosin_head_motor_dom-like"/>
</dbReference>
<dbReference type="GO" id="GO:0005886">
    <property type="term" value="C:plasma membrane"/>
    <property type="evidence" value="ECO:0007669"/>
    <property type="project" value="TreeGrafter"/>
</dbReference>
<reference evidence="6" key="1">
    <citation type="submission" date="2021-02" db="EMBL/GenBank/DDBJ databases">
        <authorList>
            <person name="Nowell W R."/>
        </authorList>
    </citation>
    <scope>NUCLEOTIDE SEQUENCE</scope>
</reference>
<accession>A0A816L8I2</accession>
<keyword evidence="4" id="KW-0518">Myosin</keyword>
<dbReference type="GO" id="GO:0051015">
    <property type="term" value="F:actin filament binding"/>
    <property type="evidence" value="ECO:0007669"/>
    <property type="project" value="TreeGrafter"/>
</dbReference>
<keyword evidence="4" id="KW-0505">Motor protein</keyword>
<name>A0A816L8I2_9BILA</name>
<dbReference type="GO" id="GO:0000146">
    <property type="term" value="F:microfilament motor activity"/>
    <property type="evidence" value="ECO:0007669"/>
    <property type="project" value="TreeGrafter"/>
</dbReference>
<feature type="region of interest" description="Actin-binding" evidence="4">
    <location>
        <begin position="427"/>
        <end position="449"/>
    </location>
</feature>
<dbReference type="AlphaFoldDB" id="A0A816L8I2"/>
<dbReference type="Pfam" id="PF00063">
    <property type="entry name" value="Myosin_head"/>
    <property type="match status" value="1"/>
</dbReference>
<dbReference type="SUPFAM" id="SSF52540">
    <property type="entry name" value="P-loop containing nucleoside triphosphate hydrolases"/>
    <property type="match status" value="1"/>
</dbReference>
<dbReference type="EMBL" id="CAJNRE010000689">
    <property type="protein sequence ID" value="CAF1930483.1"/>
    <property type="molecule type" value="Genomic_DNA"/>
</dbReference>
<dbReference type="GO" id="GO:0030048">
    <property type="term" value="P:actin filament-based movement"/>
    <property type="evidence" value="ECO:0007669"/>
    <property type="project" value="TreeGrafter"/>
</dbReference>
<evidence type="ECO:0000256" key="1">
    <source>
        <dbReference type="ARBA" id="ARBA00022741"/>
    </source>
</evidence>
<sequence length="761" mass="87974">MEVHFDEEYTIVGGNITYYLFEKTRVCVQSTDEKNFHIFYYLCVDASARIRKSLQLNSPDTYHYLNQDCSQTKQLTKSYPQDTDFKCEQLVSNLELNDTNGFIKYDQIMNDIGISQEDKLNIYSILAGILHLGNINFEDDSESTQNGCKIISTNEQALIMTAQILHVDVHDLRNVLLARISMMENTIISVPLTVHEAEHVRDKLAKTIYARLFNQLVVYVNTSISFKSSTSHISIIDTIGFENCPINSFEQFCINYCDEKIQQIFNEHLVETARLLFQEEGIGLNKIDYIDNQDCINLFEDQITGWFHLLDEESNVTERQSNQSTHDIFHGNPNHSMVNIPPKLDLPAASIIHHNEVFVVEHYSGNAVYSTSEFIDKNNDILLDFFIIFVRKSKNEFVKNLFDEIFVEQSKDKINYLSVGTKVRSEMTDVINKVKRSVVHFITCIKPNVKMIPNEFQKDQIRSQLKKLVQHKIRKRECRVRKAQRLIKVYLEKKKRIRMFHHMKLFYKQVLQLQQIINEIDVKKKMKKRIEIIKPINELILGLSHKIADIPIKTKDFNDCYNEIVCLFDHHIPQIKQIVFGQQSYDLVGKFQIMEVGFEKHKDDKEEQDKQQTIFFPSASQQQSNEQKSDERLIANPIYCFTVPSHVQPIVGRIYLIRHGVASLFGVTNNTQLSSTGTNSSSSSSSLLSSKILKSNKPKKRFCLVRNIDNNKVTVLVITTFDHKDPTTTKINVVLPMLSRQFLLGRLVAINKTAPPPGKKV</sequence>
<keyword evidence="3 4" id="KW-0009">Actin-binding</keyword>
<evidence type="ECO:0000313" key="6">
    <source>
        <dbReference type="EMBL" id="CAF1930483.1"/>
    </source>
</evidence>
<dbReference type="GO" id="GO:0016459">
    <property type="term" value="C:myosin complex"/>
    <property type="evidence" value="ECO:0007669"/>
    <property type="project" value="UniProtKB-KW"/>
</dbReference>